<gene>
    <name evidence="1" type="ORF">H4281_38735</name>
</gene>
<keyword evidence="2" id="KW-1185">Reference proteome</keyword>
<dbReference type="EMBL" id="JACGZW010000017">
    <property type="protein sequence ID" value="MBB1159116.1"/>
    <property type="molecule type" value="Genomic_DNA"/>
</dbReference>
<accession>A0A7W3ZF07</accession>
<reference evidence="1 2" key="1">
    <citation type="submission" date="2020-08" db="EMBL/GenBank/DDBJ databases">
        <title>Amycolatopsis sp. nov. DR6-1 isolated from Dendrobium heterocarpum.</title>
        <authorList>
            <person name="Tedsree N."/>
            <person name="Kuncharoen N."/>
            <person name="Likhitwitayawuid K."/>
            <person name="Tanasupawat S."/>
        </authorList>
    </citation>
    <scope>NUCLEOTIDE SEQUENCE [LARGE SCALE GENOMIC DNA]</scope>
    <source>
        <strain evidence="1 2">DR6-1</strain>
    </source>
</reference>
<protein>
    <submittedName>
        <fullName evidence="1">Uncharacterized protein</fullName>
    </submittedName>
</protein>
<proteinExistence type="predicted"/>
<name>A0A7W3ZF07_9PSEU</name>
<sequence length="294" mass="31679">MNDDVSQNLVVFRSKGLPEPVLASAPTQAEDAVEQAWASIRQQHKVRGSAVLAVYSEWQPSAADQKFMAKNFRKAECTYSFARPGPGEWDRAFAEARTAMAEAEQRKSAEEILPVLWSASSPRAGLLDALPHRPLVPGKLSVALAVVSRTPEGKIGMHHITRHQQEEMGAPLEKLLDVGFSSLVRGLKFEVRSSGEDVLVSLARENQLAASALALPDLHAQLTPHLGTGDLIVGLPCPDEMYVAREGSGLADTVREQVLSSPYETTELVPSVLRLGSGGLELLAERSGSAESRG</sequence>
<organism evidence="1 2">
    <name type="scientific">Amycolatopsis dendrobii</name>
    <dbReference type="NCBI Taxonomy" id="2760662"/>
    <lineage>
        <taxon>Bacteria</taxon>
        <taxon>Bacillati</taxon>
        <taxon>Actinomycetota</taxon>
        <taxon>Actinomycetes</taxon>
        <taxon>Pseudonocardiales</taxon>
        <taxon>Pseudonocardiaceae</taxon>
        <taxon>Amycolatopsis</taxon>
    </lineage>
</organism>
<evidence type="ECO:0000313" key="2">
    <source>
        <dbReference type="Proteomes" id="UP000526734"/>
    </source>
</evidence>
<comment type="caution">
    <text evidence="1">The sequence shown here is derived from an EMBL/GenBank/DDBJ whole genome shotgun (WGS) entry which is preliminary data.</text>
</comment>
<dbReference type="AlphaFoldDB" id="A0A7W3ZF07"/>
<dbReference type="RefSeq" id="WP_182895813.1">
    <property type="nucleotide sequence ID" value="NZ_JACGZW010000017.1"/>
</dbReference>
<dbReference type="Proteomes" id="UP000526734">
    <property type="component" value="Unassembled WGS sequence"/>
</dbReference>
<evidence type="ECO:0000313" key="1">
    <source>
        <dbReference type="EMBL" id="MBB1159116.1"/>
    </source>
</evidence>